<sequence length="388" mass="40424">MDLNLMLAQERRRQLQLLIELAKLKQAKASRAELVGKVIECRADSEPAANSLAAEKAAVSPGVLRTERECAASSEPEKQIQGMLLAAQVAGRGEVPCSDVVAGNSPDIPPLCSQDMEAETQATLTATRTAGLETELGSDLIVGANAREDPASLRPYQGASNLQESCKGFNTLSNNGCGGEVTMIASSPGAGAVETSLVQRPRGGNCNADRVSGAHSVASSLEPVDTVVATPVAVAWELPDSNKEPRGELAQIGSSAAKAGEAGADTFDAGTLRRGRSQAQCGENSPHTFEAHPLQSSFCWRRPAEEMGGPSRVSTAIELTVGARSILVSTLSDRTICSHSLRVLAIEVSLAPGGDPTGAAGVCRRVARGCMFNFRFLVNCFDPGGEGI</sequence>
<dbReference type="EMBL" id="CM023483">
    <property type="protein sequence ID" value="KAH6936325.1"/>
    <property type="molecule type" value="Genomic_DNA"/>
</dbReference>
<organism evidence="1 2">
    <name type="scientific">Hyalomma asiaticum</name>
    <name type="common">Tick</name>
    <dbReference type="NCBI Taxonomy" id="266040"/>
    <lineage>
        <taxon>Eukaryota</taxon>
        <taxon>Metazoa</taxon>
        <taxon>Ecdysozoa</taxon>
        <taxon>Arthropoda</taxon>
        <taxon>Chelicerata</taxon>
        <taxon>Arachnida</taxon>
        <taxon>Acari</taxon>
        <taxon>Parasitiformes</taxon>
        <taxon>Ixodida</taxon>
        <taxon>Ixodoidea</taxon>
        <taxon>Ixodidae</taxon>
        <taxon>Hyalomminae</taxon>
        <taxon>Hyalomma</taxon>
    </lineage>
</organism>
<proteinExistence type="predicted"/>
<dbReference type="Proteomes" id="UP000821845">
    <property type="component" value="Chromosome 3"/>
</dbReference>
<name>A0ACB7SNR8_HYAAI</name>
<keyword evidence="2" id="KW-1185">Reference proteome</keyword>
<comment type="caution">
    <text evidence="1">The sequence shown here is derived from an EMBL/GenBank/DDBJ whole genome shotgun (WGS) entry which is preliminary data.</text>
</comment>
<reference evidence="1" key="1">
    <citation type="submission" date="2020-05" db="EMBL/GenBank/DDBJ databases">
        <title>Large-scale comparative analyses of tick genomes elucidate their genetic diversity and vector capacities.</title>
        <authorList>
            <person name="Jia N."/>
            <person name="Wang J."/>
            <person name="Shi W."/>
            <person name="Du L."/>
            <person name="Sun Y."/>
            <person name="Zhan W."/>
            <person name="Jiang J."/>
            <person name="Wang Q."/>
            <person name="Zhang B."/>
            <person name="Ji P."/>
            <person name="Sakyi L.B."/>
            <person name="Cui X."/>
            <person name="Yuan T."/>
            <person name="Jiang B."/>
            <person name="Yang W."/>
            <person name="Lam T.T.-Y."/>
            <person name="Chang Q."/>
            <person name="Ding S."/>
            <person name="Wang X."/>
            <person name="Zhu J."/>
            <person name="Ruan X."/>
            <person name="Zhao L."/>
            <person name="Wei J."/>
            <person name="Que T."/>
            <person name="Du C."/>
            <person name="Cheng J."/>
            <person name="Dai P."/>
            <person name="Han X."/>
            <person name="Huang E."/>
            <person name="Gao Y."/>
            <person name="Liu J."/>
            <person name="Shao H."/>
            <person name="Ye R."/>
            <person name="Li L."/>
            <person name="Wei W."/>
            <person name="Wang X."/>
            <person name="Wang C."/>
            <person name="Yang T."/>
            <person name="Huo Q."/>
            <person name="Li W."/>
            <person name="Guo W."/>
            <person name="Chen H."/>
            <person name="Zhou L."/>
            <person name="Ni X."/>
            <person name="Tian J."/>
            <person name="Zhou Y."/>
            <person name="Sheng Y."/>
            <person name="Liu T."/>
            <person name="Pan Y."/>
            <person name="Xia L."/>
            <person name="Li J."/>
            <person name="Zhao F."/>
            <person name="Cao W."/>
        </authorList>
    </citation>
    <scope>NUCLEOTIDE SEQUENCE</scope>
    <source>
        <strain evidence="1">Hyas-2018</strain>
    </source>
</reference>
<evidence type="ECO:0000313" key="1">
    <source>
        <dbReference type="EMBL" id="KAH6936325.1"/>
    </source>
</evidence>
<protein>
    <submittedName>
        <fullName evidence="1">Uncharacterized protein</fullName>
    </submittedName>
</protein>
<accession>A0ACB7SNR8</accession>
<evidence type="ECO:0000313" key="2">
    <source>
        <dbReference type="Proteomes" id="UP000821845"/>
    </source>
</evidence>
<gene>
    <name evidence="1" type="ORF">HPB50_016136</name>
</gene>